<accession>A0A6N7QCJ8</accession>
<evidence type="ECO:0000313" key="3">
    <source>
        <dbReference type="Proteomes" id="UP000437931"/>
    </source>
</evidence>
<dbReference type="RefSeq" id="WP_152239364.1">
    <property type="nucleotide sequence ID" value="NZ_WJPM01000017.1"/>
</dbReference>
<gene>
    <name evidence="1" type="ORF">GIY21_17220</name>
    <name evidence="2" type="ORF">GIY22_17170</name>
</gene>
<keyword evidence="3" id="KW-1185">Reference proteome</keyword>
<dbReference type="Proteomes" id="UP000437931">
    <property type="component" value="Unassembled WGS sequence"/>
</dbReference>
<proteinExistence type="predicted"/>
<evidence type="ECO:0000313" key="4">
    <source>
        <dbReference type="Proteomes" id="UP000439314"/>
    </source>
</evidence>
<organism evidence="1 4">
    <name type="scientific">Xanthomonas sontii</name>
    <dbReference type="NCBI Taxonomy" id="2650745"/>
    <lineage>
        <taxon>Bacteria</taxon>
        <taxon>Pseudomonadati</taxon>
        <taxon>Pseudomonadota</taxon>
        <taxon>Gammaproteobacteria</taxon>
        <taxon>Lysobacterales</taxon>
        <taxon>Lysobacteraceae</taxon>
        <taxon>Xanthomonas</taxon>
    </lineage>
</organism>
<protein>
    <recommendedName>
        <fullName evidence="5">CHAT domain-containing protein</fullName>
    </recommendedName>
</protein>
<dbReference type="EMBL" id="WJPM01000017">
    <property type="protein sequence ID" value="MRH76359.1"/>
    <property type="molecule type" value="Genomic_DNA"/>
</dbReference>
<evidence type="ECO:0000313" key="1">
    <source>
        <dbReference type="EMBL" id="MRH02039.1"/>
    </source>
</evidence>
<name>A0A6N7QCJ8_9XANT</name>
<dbReference type="Proteomes" id="UP000439314">
    <property type="component" value="Unassembled WGS sequence"/>
</dbReference>
<reference evidence="3 4" key="1">
    <citation type="submission" date="2019-11" db="EMBL/GenBank/DDBJ databases">
        <title>First report of rice panicle blight caused by Xanthomonas sp. in Iran.</title>
        <authorList>
            <person name="Mirghasempour S.A."/>
            <person name="Huang S."/>
            <person name="Brady C.L."/>
            <person name="Studholme D.J."/>
        </authorList>
    </citation>
    <scope>NUCLEOTIDE SEQUENCE [LARGE SCALE GENOMIC DNA]</scope>
    <source>
        <strain evidence="1 4">ASD011</strain>
        <strain evidence="3">SAM114</strain>
    </source>
</reference>
<evidence type="ECO:0008006" key="5">
    <source>
        <dbReference type="Google" id="ProtNLM"/>
    </source>
</evidence>
<comment type="caution">
    <text evidence="1">The sequence shown here is derived from an EMBL/GenBank/DDBJ whole genome shotgun (WGS) entry which is preliminary data.</text>
</comment>
<sequence length="177" mass="19018">MPGKTIHTLITWIPDSANDGEREAKRLNARFSAYSNVIDGRKLTSSALDGYMSLIVVGHRSELLKSGVLGSLTTLVRGSQCPWVVLANCASGTATQQGTLGDNELWEPAQKLANDLKIRVSGTTRALTFDEVGQGTAFALALGEVLIRSNPPGTSGLWKDFHPQDGIEQITQGLRNL</sequence>
<reference evidence="2" key="2">
    <citation type="journal article" date="2020" name="Plant Dis.">
        <title>A Grain Rot of Rice in Iran Caused by a Xanthomonas Strain Closely Related to X. sacchari.</title>
        <authorList>
            <person name="Mirghasempour S.A."/>
            <person name="Huang S."/>
            <person name="Studholme D.J."/>
            <person name="Brady C.L."/>
        </authorList>
    </citation>
    <scope>NUCLEOTIDE SEQUENCE</scope>
    <source>
        <strain evidence="2">SAM114</strain>
    </source>
</reference>
<dbReference type="AlphaFoldDB" id="A0A6N7QCJ8"/>
<evidence type="ECO:0000313" key="2">
    <source>
        <dbReference type="EMBL" id="MRH76359.1"/>
    </source>
</evidence>
<dbReference type="EMBL" id="WJPN01000017">
    <property type="protein sequence ID" value="MRH02039.1"/>
    <property type="molecule type" value="Genomic_DNA"/>
</dbReference>